<evidence type="ECO:0000256" key="2">
    <source>
        <dbReference type="ARBA" id="ARBA00012862"/>
    </source>
</evidence>
<dbReference type="RefSeq" id="WP_134116669.1">
    <property type="nucleotide sequence ID" value="NZ_SOEG01000012.1"/>
</dbReference>
<dbReference type="GO" id="GO:0062193">
    <property type="term" value="F:D-ribose pyranase activity"/>
    <property type="evidence" value="ECO:0007669"/>
    <property type="project" value="UniProtKB-EC"/>
</dbReference>
<dbReference type="STRING" id="926561.GCA_000379025_00190"/>
<organism evidence="7 8">
    <name type="scientific">Orenia marismortui</name>
    <dbReference type="NCBI Taxonomy" id="46469"/>
    <lineage>
        <taxon>Bacteria</taxon>
        <taxon>Bacillati</taxon>
        <taxon>Bacillota</taxon>
        <taxon>Clostridia</taxon>
        <taxon>Halanaerobiales</taxon>
        <taxon>Halobacteroidaceae</taxon>
        <taxon>Orenia</taxon>
    </lineage>
</organism>
<name>A0A4R8GYL2_9FIRM</name>
<dbReference type="UniPathway" id="UPA00916">
    <property type="reaction ID" value="UER00888"/>
</dbReference>
<evidence type="ECO:0000256" key="4">
    <source>
        <dbReference type="ARBA" id="ARBA00023235"/>
    </source>
</evidence>
<comment type="similarity">
    <text evidence="6">Belongs to the RbsD / FucU family. RbsD subfamily.</text>
</comment>
<sequence>MKKRGILNLPISKTLAELGHTDKLVICDAGLPIPQDVNRIDLALKAGTPKFIEVLKTILDEMVVEKAIFAEEIKEISPELLKEVKEALGDITIEFTSHEEFKKSSQKSKGIIRTGEVTPYANIILISGVDF</sequence>
<dbReference type="EC" id="5.4.99.62" evidence="2 6"/>
<evidence type="ECO:0000256" key="1">
    <source>
        <dbReference type="ARBA" id="ARBA00000223"/>
    </source>
</evidence>
<dbReference type="GO" id="GO:0005829">
    <property type="term" value="C:cytosol"/>
    <property type="evidence" value="ECO:0007669"/>
    <property type="project" value="TreeGrafter"/>
</dbReference>
<dbReference type="PANTHER" id="PTHR37831:SF1">
    <property type="entry name" value="D-RIBOSE PYRANASE"/>
    <property type="match status" value="1"/>
</dbReference>
<dbReference type="GO" id="GO:0016872">
    <property type="term" value="F:intramolecular lyase activity"/>
    <property type="evidence" value="ECO:0007669"/>
    <property type="project" value="UniProtKB-UniRule"/>
</dbReference>
<keyword evidence="3 6" id="KW-0963">Cytoplasm</keyword>
<feature type="active site" description="Proton donor" evidence="6">
    <location>
        <position position="20"/>
    </location>
</feature>
<dbReference type="FunFam" id="3.40.1650.10:FF:000004">
    <property type="entry name" value="D-ribose pyranase"/>
    <property type="match status" value="1"/>
</dbReference>
<proteinExistence type="inferred from homology"/>
<keyword evidence="5 6" id="KW-0119">Carbohydrate metabolism</keyword>
<dbReference type="InterPro" id="IPR023750">
    <property type="entry name" value="RbsD-like_sf"/>
</dbReference>
<dbReference type="EMBL" id="SOEG01000012">
    <property type="protein sequence ID" value="TDX51571.1"/>
    <property type="molecule type" value="Genomic_DNA"/>
</dbReference>
<dbReference type="Proteomes" id="UP000295832">
    <property type="component" value="Unassembled WGS sequence"/>
</dbReference>
<comment type="caution">
    <text evidence="7">The sequence shown here is derived from an EMBL/GenBank/DDBJ whole genome shotgun (WGS) entry which is preliminary data.</text>
</comment>
<reference evidence="7 8" key="1">
    <citation type="submission" date="2019-03" db="EMBL/GenBank/DDBJ databases">
        <title>Subsurface microbial communities from deep shales in Ohio and West Virginia, USA.</title>
        <authorList>
            <person name="Wrighton K."/>
        </authorList>
    </citation>
    <scope>NUCLEOTIDE SEQUENCE [LARGE SCALE GENOMIC DNA]</scope>
    <source>
        <strain evidence="7 8">MSL 6dP</strain>
    </source>
</reference>
<dbReference type="NCBIfam" id="NF008761">
    <property type="entry name" value="PRK11797.1"/>
    <property type="match status" value="1"/>
</dbReference>
<keyword evidence="4 6" id="KW-0413">Isomerase</keyword>
<feature type="binding site" evidence="6">
    <location>
        <position position="28"/>
    </location>
    <ligand>
        <name>substrate</name>
    </ligand>
</feature>
<dbReference type="InterPro" id="IPR023064">
    <property type="entry name" value="D-ribose_pyranase"/>
</dbReference>
<comment type="subcellular location">
    <subcellularLocation>
        <location evidence="6">Cytoplasm</location>
    </subcellularLocation>
</comment>
<evidence type="ECO:0000256" key="6">
    <source>
        <dbReference type="HAMAP-Rule" id="MF_01661"/>
    </source>
</evidence>
<protein>
    <recommendedName>
        <fullName evidence="2 6">D-ribose pyranase</fullName>
        <ecNumber evidence="2 6">5.4.99.62</ecNumber>
    </recommendedName>
</protein>
<gene>
    <name evidence="6" type="primary">rbsD</name>
    <name evidence="7" type="ORF">C7959_11271</name>
</gene>
<keyword evidence="8" id="KW-1185">Reference proteome</keyword>
<evidence type="ECO:0000313" key="8">
    <source>
        <dbReference type="Proteomes" id="UP000295832"/>
    </source>
</evidence>
<feature type="binding site" evidence="6">
    <location>
        <begin position="120"/>
        <end position="122"/>
    </location>
    <ligand>
        <name>substrate</name>
    </ligand>
</feature>
<dbReference type="HAMAP" id="MF_01661">
    <property type="entry name" value="D_rib_pyranase"/>
    <property type="match status" value="1"/>
</dbReference>
<dbReference type="SUPFAM" id="SSF102546">
    <property type="entry name" value="RbsD-like"/>
    <property type="match status" value="1"/>
</dbReference>
<dbReference type="Pfam" id="PF05025">
    <property type="entry name" value="RbsD_FucU"/>
    <property type="match status" value="1"/>
</dbReference>
<comment type="pathway">
    <text evidence="6">Carbohydrate metabolism; D-ribose degradation; D-ribose 5-phosphate from beta-D-ribopyranose: step 1/2.</text>
</comment>
<evidence type="ECO:0000256" key="3">
    <source>
        <dbReference type="ARBA" id="ARBA00022490"/>
    </source>
</evidence>
<feature type="binding site" evidence="6">
    <location>
        <position position="98"/>
    </location>
    <ligand>
        <name>substrate</name>
    </ligand>
</feature>
<dbReference type="GO" id="GO:0048029">
    <property type="term" value="F:monosaccharide binding"/>
    <property type="evidence" value="ECO:0007669"/>
    <property type="project" value="InterPro"/>
</dbReference>
<evidence type="ECO:0000313" key="7">
    <source>
        <dbReference type="EMBL" id="TDX51571.1"/>
    </source>
</evidence>
<dbReference type="PANTHER" id="PTHR37831">
    <property type="entry name" value="D-RIBOSE PYRANASE"/>
    <property type="match status" value="1"/>
</dbReference>
<comment type="subunit">
    <text evidence="6">Homodecamer.</text>
</comment>
<dbReference type="GO" id="GO:0019303">
    <property type="term" value="P:D-ribose catabolic process"/>
    <property type="evidence" value="ECO:0007669"/>
    <property type="project" value="UniProtKB-UniRule"/>
</dbReference>
<comment type="catalytic activity">
    <reaction evidence="1 6">
        <text>beta-D-ribopyranose = beta-D-ribofuranose</text>
        <dbReference type="Rhea" id="RHEA:25432"/>
        <dbReference type="ChEBI" id="CHEBI:27476"/>
        <dbReference type="ChEBI" id="CHEBI:47002"/>
        <dbReference type="EC" id="5.4.99.62"/>
    </reaction>
</comment>
<dbReference type="Gene3D" id="3.40.1650.10">
    <property type="entry name" value="RbsD-like domain"/>
    <property type="match status" value="1"/>
</dbReference>
<dbReference type="InterPro" id="IPR007721">
    <property type="entry name" value="RbsD_FucU"/>
</dbReference>
<dbReference type="AlphaFoldDB" id="A0A4R8GYL2"/>
<evidence type="ECO:0000256" key="5">
    <source>
        <dbReference type="ARBA" id="ARBA00023277"/>
    </source>
</evidence>
<accession>A0A4R8GYL2</accession>
<comment type="function">
    <text evidence="6">Catalyzes the interconversion of beta-pyran and beta-furan forms of D-ribose.</text>
</comment>